<reference evidence="3" key="3">
    <citation type="journal article" date="2021" name="PeerJ">
        <title>Extensive microbial diversity within the chicken gut microbiome revealed by metagenomics and culture.</title>
        <authorList>
            <person name="Gilroy R."/>
            <person name="Ravi A."/>
            <person name="Getino M."/>
            <person name="Pursley I."/>
            <person name="Horton D.L."/>
            <person name="Alikhan N.F."/>
            <person name="Baker D."/>
            <person name="Gharbi K."/>
            <person name="Hall N."/>
            <person name="Watson M."/>
            <person name="Adriaenssens E.M."/>
            <person name="Foster-Nyarko E."/>
            <person name="Jarju S."/>
            <person name="Secka A."/>
            <person name="Antonio M."/>
            <person name="Oren A."/>
            <person name="Chaudhuri R.R."/>
            <person name="La Ragione R."/>
            <person name="Hildebrand F."/>
            <person name="Pallen M.J."/>
        </authorList>
    </citation>
    <scope>NUCLEOTIDE SEQUENCE</scope>
    <source>
        <strain evidence="3">ChiSjej2B20-17149</strain>
    </source>
</reference>
<name>I4K4D5_9PSED</name>
<gene>
    <name evidence="4" type="ORF">HBO30_01380</name>
    <name evidence="3" type="ORF">K8W20_05285</name>
    <name evidence="2" type="ORF">PflSS101_2363</name>
</gene>
<keyword evidence="1" id="KW-0175">Coiled coil</keyword>
<dbReference type="Proteomes" id="UP000586252">
    <property type="component" value="Unassembled WGS sequence"/>
</dbReference>
<dbReference type="EMBL" id="AHPN01000001">
    <property type="protein sequence ID" value="EIK59575.1"/>
    <property type="molecule type" value="Genomic_DNA"/>
</dbReference>
<organism evidence="2">
    <name type="scientific">Pseudomonas lactis</name>
    <dbReference type="NCBI Taxonomy" id="1615674"/>
    <lineage>
        <taxon>Bacteria</taxon>
        <taxon>Pseudomonadati</taxon>
        <taxon>Pseudomonadota</taxon>
        <taxon>Gammaproteobacteria</taxon>
        <taxon>Pseudomonadales</taxon>
        <taxon>Pseudomonadaceae</taxon>
        <taxon>Pseudomonas</taxon>
    </lineage>
</organism>
<reference evidence="3" key="4">
    <citation type="submission" date="2021-09" db="EMBL/GenBank/DDBJ databases">
        <authorList>
            <person name="Gilroy R."/>
        </authorList>
    </citation>
    <scope>NUCLEOTIDE SEQUENCE</scope>
    <source>
        <strain evidence="3">ChiSjej2B20-17149</strain>
    </source>
</reference>
<dbReference type="PATRIC" id="fig|1038924.3.peg.2311"/>
<dbReference type="Pfam" id="PF19491">
    <property type="entry name" value="DUF6026"/>
    <property type="match status" value="1"/>
</dbReference>
<evidence type="ECO:0000313" key="3">
    <source>
        <dbReference type="EMBL" id="HJH18107.1"/>
    </source>
</evidence>
<reference evidence="4 5" key="2">
    <citation type="journal article" date="2020" name="Front. Microbiol.">
        <title>Genetic Organization of the aprX-lipA2 Operon Affects the Proteolytic Potential of Pseudomonas Species in Milk.</title>
        <authorList>
            <person name="Maier C."/>
            <person name="Huptas C."/>
            <person name="von Neubeck M."/>
            <person name="Scherer S."/>
            <person name="Wenning M."/>
            <person name="Lucking G."/>
        </authorList>
    </citation>
    <scope>NUCLEOTIDE SEQUENCE [LARGE SCALE GENOMIC DNA]</scope>
    <source>
        <strain evidence="4 5">WS 5404</strain>
    </source>
</reference>
<feature type="coiled-coil region" evidence="1">
    <location>
        <begin position="10"/>
        <end position="44"/>
    </location>
</feature>
<dbReference type="EMBL" id="DYTS01000099">
    <property type="protein sequence ID" value="HJH18107.1"/>
    <property type="molecule type" value="Genomic_DNA"/>
</dbReference>
<accession>I4K4D5</accession>
<evidence type="ECO:0000313" key="5">
    <source>
        <dbReference type="Proteomes" id="UP000586252"/>
    </source>
</evidence>
<dbReference type="Proteomes" id="UP000752172">
    <property type="component" value="Unassembled WGS sequence"/>
</dbReference>
<reference evidence="2" key="1">
    <citation type="journal article" date="2012" name="PLoS Genet.">
        <title>Comparative Genomics of Plant-Associated Pseudomonas spp.: Insights into Diversity and Inheritance of Traits Involved in Multitrophic Interactions.</title>
        <authorList>
            <person name="Loper J.E."/>
            <person name="Hassan K.A."/>
            <person name="Mavrodi D.V."/>
            <person name="Davis E.W.II."/>
            <person name="Lim C.K."/>
            <person name="Shaffer B.T."/>
            <person name="Elbourne L.D."/>
            <person name="Stockwell V.O."/>
            <person name="Hartney S.L."/>
            <person name="Breakwell K."/>
            <person name="Henkels M.D."/>
            <person name="Tetu S.G."/>
            <person name="Rangel L.I."/>
            <person name="Kidarsa T.A."/>
            <person name="Wilson N.L."/>
            <person name="van de Mortel J.E."/>
            <person name="Song C."/>
            <person name="Blumhagen R."/>
            <person name="Radune D."/>
            <person name="Hostetler J.B."/>
            <person name="Brinkac L.M."/>
            <person name="Durkin A.S."/>
            <person name="Kluepfel D.A."/>
            <person name="Wechter W.P."/>
            <person name="Anderson A.J."/>
            <person name="Kim Y.C."/>
            <person name="Pierson L.S.III."/>
            <person name="Pierson E.A."/>
            <person name="Lindow S.E."/>
            <person name="Kobayashi D.Y."/>
            <person name="Raaijmakers J.M."/>
            <person name="Weller D.M."/>
            <person name="Thomashow L.S."/>
            <person name="Allen A.E."/>
            <person name="Paulsen I.T."/>
        </authorList>
    </citation>
    <scope>NUCLEOTIDE SEQUENCE [LARGE SCALE GENOMIC DNA]</scope>
    <source>
        <strain evidence="2">SS101</strain>
    </source>
</reference>
<dbReference type="InterPro" id="IPR046068">
    <property type="entry name" value="DUF6026"/>
</dbReference>
<dbReference type="HOGENOM" id="CLU_211623_1_0_6"/>
<dbReference type="AlphaFoldDB" id="I4K4D5"/>
<comment type="caution">
    <text evidence="2">The sequence shown here is derived from an EMBL/GenBank/DDBJ whole genome shotgun (WGS) entry which is preliminary data.</text>
</comment>
<proteinExistence type="predicted"/>
<dbReference type="EMBL" id="JAAQYI010000001">
    <property type="protein sequence ID" value="NNA77359.1"/>
    <property type="molecule type" value="Genomic_DNA"/>
</dbReference>
<evidence type="ECO:0000256" key="1">
    <source>
        <dbReference type="SAM" id="Coils"/>
    </source>
</evidence>
<evidence type="ECO:0000313" key="4">
    <source>
        <dbReference type="EMBL" id="NNA77359.1"/>
    </source>
</evidence>
<dbReference type="Proteomes" id="UP000003213">
    <property type="component" value="Chromosome"/>
</dbReference>
<evidence type="ECO:0000313" key="2">
    <source>
        <dbReference type="EMBL" id="EIK59575.1"/>
    </source>
</evidence>
<sequence length="53" mass="6308">MTRPPQTLYVTIRRDELRQLKDERDQLQQEVLRLRSHLQAHLDQPSDAKPALC</sequence>
<protein>
    <submittedName>
        <fullName evidence="3">DUF6026 family protein</fullName>
    </submittedName>
</protein>